<dbReference type="EMBL" id="BMAW01058259">
    <property type="protein sequence ID" value="GFT15307.1"/>
    <property type="molecule type" value="Genomic_DNA"/>
</dbReference>
<keyword evidence="3" id="KW-1185">Reference proteome</keyword>
<organism evidence="2 3">
    <name type="scientific">Nephila pilipes</name>
    <name type="common">Giant wood spider</name>
    <name type="synonym">Nephila maculata</name>
    <dbReference type="NCBI Taxonomy" id="299642"/>
    <lineage>
        <taxon>Eukaryota</taxon>
        <taxon>Metazoa</taxon>
        <taxon>Ecdysozoa</taxon>
        <taxon>Arthropoda</taxon>
        <taxon>Chelicerata</taxon>
        <taxon>Arachnida</taxon>
        <taxon>Araneae</taxon>
        <taxon>Araneomorphae</taxon>
        <taxon>Entelegynae</taxon>
        <taxon>Araneoidea</taxon>
        <taxon>Nephilidae</taxon>
        <taxon>Nephila</taxon>
    </lineage>
</organism>
<sequence>MTERTRLILLFHQRLQKRVKLCLMQKNVEKDGLEIIIHKIHEKSSGEILDLLSGSDMLYLLVVKTNLYTQLKNLPKFIASEANMRRFVRIYLLTGYHSLPQEEMYWSLDKGIYFPNVRESMLRL</sequence>
<name>A0A8X6NI23_NEPPI</name>
<dbReference type="AlphaFoldDB" id="A0A8X6NI23"/>
<evidence type="ECO:0000313" key="3">
    <source>
        <dbReference type="Proteomes" id="UP000887013"/>
    </source>
</evidence>
<dbReference type="InterPro" id="IPR029526">
    <property type="entry name" value="PGBD"/>
</dbReference>
<feature type="domain" description="PiggyBac transposable element-derived protein" evidence="1">
    <location>
        <begin position="48"/>
        <end position="122"/>
    </location>
</feature>
<dbReference type="Proteomes" id="UP000887013">
    <property type="component" value="Unassembled WGS sequence"/>
</dbReference>
<evidence type="ECO:0000313" key="2">
    <source>
        <dbReference type="EMBL" id="GFT15307.1"/>
    </source>
</evidence>
<proteinExistence type="predicted"/>
<comment type="caution">
    <text evidence="2">The sequence shown here is derived from an EMBL/GenBank/DDBJ whole genome shotgun (WGS) entry which is preliminary data.</text>
</comment>
<reference evidence="2" key="1">
    <citation type="submission" date="2020-08" db="EMBL/GenBank/DDBJ databases">
        <title>Multicomponent nature underlies the extraordinary mechanical properties of spider dragline silk.</title>
        <authorList>
            <person name="Kono N."/>
            <person name="Nakamura H."/>
            <person name="Mori M."/>
            <person name="Yoshida Y."/>
            <person name="Ohtoshi R."/>
            <person name="Malay A.D."/>
            <person name="Moran D.A.P."/>
            <person name="Tomita M."/>
            <person name="Numata K."/>
            <person name="Arakawa K."/>
        </authorList>
    </citation>
    <scope>NUCLEOTIDE SEQUENCE</scope>
</reference>
<protein>
    <recommendedName>
        <fullName evidence="1">PiggyBac transposable element-derived protein domain-containing protein</fullName>
    </recommendedName>
</protein>
<dbReference type="OrthoDB" id="6538116at2759"/>
<evidence type="ECO:0000259" key="1">
    <source>
        <dbReference type="Pfam" id="PF13843"/>
    </source>
</evidence>
<accession>A0A8X6NI23</accession>
<gene>
    <name evidence="2" type="ORF">NPIL_2571</name>
</gene>
<dbReference type="Pfam" id="PF13843">
    <property type="entry name" value="DDE_Tnp_1_7"/>
    <property type="match status" value="1"/>
</dbReference>